<accession>A0ABP2XXZ8</accession>
<dbReference type="EMBL" id="AHCF02000017">
    <property type="protein sequence ID" value="ERG61007.1"/>
    <property type="molecule type" value="Genomic_DNA"/>
</dbReference>
<evidence type="ECO:0008006" key="3">
    <source>
        <dbReference type="Google" id="ProtNLM"/>
    </source>
</evidence>
<gene>
    <name evidence="1" type="ORF">PUND_07844</name>
</gene>
<keyword evidence="2" id="KW-1185">Reference proteome</keyword>
<comment type="caution">
    <text evidence="1">The sequence shown here is derived from an EMBL/GenBank/DDBJ whole genome shotgun (WGS) entry which is preliminary data.</text>
</comment>
<name>A0ABP2XXZ8_9GAMM</name>
<dbReference type="Gene3D" id="3.40.50.300">
    <property type="entry name" value="P-loop containing nucleotide triphosphate hydrolases"/>
    <property type="match status" value="1"/>
</dbReference>
<proteinExistence type="predicted"/>
<dbReference type="InterPro" id="IPR027417">
    <property type="entry name" value="P-loop_NTPase"/>
</dbReference>
<organism evidence="1 2">
    <name type="scientific">Pseudoalteromonas undina</name>
    <dbReference type="NCBI Taxonomy" id="43660"/>
    <lineage>
        <taxon>Bacteria</taxon>
        <taxon>Pseudomonadati</taxon>
        <taxon>Pseudomonadota</taxon>
        <taxon>Gammaproteobacteria</taxon>
        <taxon>Alteromonadales</taxon>
        <taxon>Pseudoalteromonadaceae</taxon>
        <taxon>Pseudoalteromonas</taxon>
    </lineage>
</organism>
<reference evidence="1" key="1">
    <citation type="journal article" date="2012" name="J. Bacteriol.">
        <title>Genome sequences of type strains of seven species of the marine bacterium Pseudoalteromonas.</title>
        <authorList>
            <person name="Xie B.B."/>
            <person name="Shu Y.L."/>
            <person name="Qin Q.L."/>
            <person name="Rong J.C."/>
            <person name="Zhang X.Y."/>
            <person name="Chen X.L."/>
            <person name="Shi M."/>
            <person name="He H.L."/>
            <person name="Zhou B.C."/>
            <person name="Zhang Y.Z."/>
        </authorList>
    </citation>
    <scope>NUCLEOTIDE SEQUENCE [LARGE SCALE GENOMIC DNA]</scope>
    <source>
        <strain evidence="1">NCIMB 2128</strain>
    </source>
</reference>
<dbReference type="Proteomes" id="UP000016534">
    <property type="component" value="Unassembled WGS sequence"/>
</dbReference>
<dbReference type="SUPFAM" id="SSF52540">
    <property type="entry name" value="P-loop containing nucleoside triphosphate hydrolases"/>
    <property type="match status" value="1"/>
</dbReference>
<evidence type="ECO:0000313" key="2">
    <source>
        <dbReference type="Proteomes" id="UP000016534"/>
    </source>
</evidence>
<protein>
    <recommendedName>
        <fullName evidence="3">AAA+ ATPase domain-containing protein</fullName>
    </recommendedName>
</protein>
<reference evidence="1" key="2">
    <citation type="submission" date="2013-04" db="EMBL/GenBank/DDBJ databases">
        <title>Genome sequence of Pseudoalteromonas undina.</title>
        <authorList>
            <person name="Xie B.-B."/>
            <person name="Rong J.-C."/>
            <person name="Qin Q.-L."/>
            <person name="Shu Y.-L."/>
            <person name="Zhang Y.-Z."/>
        </authorList>
    </citation>
    <scope>NUCLEOTIDE SEQUENCE</scope>
    <source>
        <strain evidence="1">NCIMB 2128</strain>
    </source>
</reference>
<evidence type="ECO:0000313" key="1">
    <source>
        <dbReference type="EMBL" id="ERG61007.1"/>
    </source>
</evidence>
<sequence>MSESIIEINQRYKSSTRIDVDSANLNPFIDDFIVHGTAINVLDTVSREFEGSTQRAYTITGPYGSGKSTIALFLSCLLSTDSEQRSYALNKLNNSQKVITGFDDRFKITNGWKTIKHVCGLEAPANSILISLLKAFNIKFNAEDILALDDDKCLAKIKSILQKQNDNEDGVLILLDEMGKALDYQSRANKDLHLFQSLADIVQQVKRPVLLVGFLHQAFSDYAKNKDVKTQQEWSKVQGRYRDLSFNPSIDESLVLVGDSIFRAPKVVKAIESKYEKLVEVVSSAFANQNKNIDALSNTLPLDPIVSLLLGPVSRRRFSQNERSLFGFLASHEKYGFREFLETEYSELNEALSLYRPEMYWDYLHHNLHHLIVTSQDSKAWLEGCDAIYRAEQKGGELHTAITKLIALLTIFGFHHQLHAKRDFIKKYFISRGYEAAEIMQSLIDLETWTVVIYRQKHDALFVFQGSDIDINSLINERIEAISYGVDWTEICDIPQNILATAHYHKTGTMRWATTKLINKYDVALIKPFVTPPKTGEAFATFILCVNEDIAKALKPHEEAMPFSIVGKFEDFSNLKNAAIELIALKQILKDEKKIAHDLIAKNELENRIKFAQSNVDHELQYVYKNADWFHCGKKLETAPLTSIASKIANELFDKSPVVINELVNRSKPSGSANSAIRKLMNAMFEKGDEKDLGFDEKAFPPEKGLYLSCLKSKGWHCKTSEGFLFPSEWSKESQKANPEMHELFKSGFNFIKNNSKNKQVTLAELYDFWMLPPFGLTAGLCRIYGLALLKSLEGQVAFYDWDSTNQFIFIPELDEELVNKIYKHPNEAGVRYFEISEIQSHLLDNLAQATLGEVKNDAAILNIAKHIVGIVHKLPTWVKKTSGESFTGDEGNGLTKQARDFRNKVIAANDPYKLILDDLPAVFGFKEDDVEVEEKLGQYLKTAIEDLSAQHDILLTGFKQIIIQMLGEDFNQALKERCDFVEKVAKRPNVKELAKRISQHIDGKTKFEFIINLAAGTPERNWTDKHLRNGLDELQNLCVQFRRIESFGNIQTRGNSKPLAFITTDNDGNHQEFGGFIRHDLNNDKEVKNAVNSIQTSIAAMPKEKQLAALTNLLTNLMDQTEAEVPDDGKS</sequence>